<proteinExistence type="predicted"/>
<dbReference type="GeneID" id="113465031"/>
<name>A0AAJ7S9Z3_9HYME</name>
<gene>
    <name evidence="3" type="primary">LOC113465031</name>
</gene>
<evidence type="ECO:0000313" key="3">
    <source>
        <dbReference type="RefSeq" id="XP_026674067.1"/>
    </source>
</evidence>
<feature type="compositionally biased region" description="Basic and acidic residues" evidence="1">
    <location>
        <begin position="67"/>
        <end position="79"/>
    </location>
</feature>
<dbReference type="RefSeq" id="XP_026674067.1">
    <property type="nucleotide sequence ID" value="XM_026818266.1"/>
</dbReference>
<dbReference type="AlphaFoldDB" id="A0AAJ7S9Z3"/>
<accession>A0AAJ7S9Z3</accession>
<feature type="compositionally biased region" description="Polar residues" evidence="1">
    <location>
        <begin position="87"/>
        <end position="96"/>
    </location>
</feature>
<sequence>MGASYKYYSFYILRDTTGVVLEECKYVRARNGGSFKRRERQSLILANYSLGHVHFQRAKYYTYSCSEKRRNSPHHKIDDTDNGSGGISESRTSLNGRQLGDDRWELY</sequence>
<organism evidence="2 3">
    <name type="scientific">Ceratina calcarata</name>
    <dbReference type="NCBI Taxonomy" id="156304"/>
    <lineage>
        <taxon>Eukaryota</taxon>
        <taxon>Metazoa</taxon>
        <taxon>Ecdysozoa</taxon>
        <taxon>Arthropoda</taxon>
        <taxon>Hexapoda</taxon>
        <taxon>Insecta</taxon>
        <taxon>Pterygota</taxon>
        <taxon>Neoptera</taxon>
        <taxon>Endopterygota</taxon>
        <taxon>Hymenoptera</taxon>
        <taxon>Apocrita</taxon>
        <taxon>Aculeata</taxon>
        <taxon>Apoidea</taxon>
        <taxon>Anthophila</taxon>
        <taxon>Apidae</taxon>
        <taxon>Ceratina</taxon>
        <taxon>Zadontomerus</taxon>
    </lineage>
</organism>
<evidence type="ECO:0000256" key="1">
    <source>
        <dbReference type="SAM" id="MobiDB-lite"/>
    </source>
</evidence>
<evidence type="ECO:0000313" key="2">
    <source>
        <dbReference type="Proteomes" id="UP000694925"/>
    </source>
</evidence>
<protein>
    <submittedName>
        <fullName evidence="3">Uncharacterized protein LOC113465031</fullName>
    </submittedName>
</protein>
<dbReference type="Proteomes" id="UP000694925">
    <property type="component" value="Unplaced"/>
</dbReference>
<keyword evidence="2" id="KW-1185">Reference proteome</keyword>
<feature type="region of interest" description="Disordered" evidence="1">
    <location>
        <begin position="67"/>
        <end position="107"/>
    </location>
</feature>
<dbReference type="KEGG" id="ccal:113465031"/>
<reference evidence="3" key="1">
    <citation type="submission" date="2025-08" db="UniProtKB">
        <authorList>
            <consortium name="RefSeq"/>
        </authorList>
    </citation>
    <scope>IDENTIFICATION</scope>
    <source>
        <tissue evidence="3">Whole body</tissue>
    </source>
</reference>